<name>B8I125_RUMCH</name>
<evidence type="ECO:0000313" key="4">
    <source>
        <dbReference type="Proteomes" id="UP000001349"/>
    </source>
</evidence>
<keyword evidence="4" id="KW-1185">Reference proteome</keyword>
<sequence>MEWLKKLIEAAQIKDGKLDVGALMAQINTEFPKNAVPKDTYNALAETKKQLEKDVSTRDKQIEDLKKVDAAGLQAEIEKLQQENKEAADKYAADMKDITLTNAIKMAINGKVHDEGIVSGLFDKSKLVVDGDKVVGLDDQIKGLKESKAFLFKEEDPSGSQKPGFKVGTDGSKGAGADVDTQLASIFGNTTTK</sequence>
<dbReference type="Pfam" id="PF06810">
    <property type="entry name" value="Phage_scaffold"/>
    <property type="match status" value="1"/>
</dbReference>
<proteinExistence type="predicted"/>
<dbReference type="KEGG" id="cce:Ccel_3292"/>
<dbReference type="EMBL" id="CP001348">
    <property type="protein sequence ID" value="ACL77581.1"/>
    <property type="molecule type" value="Genomic_DNA"/>
</dbReference>
<organism evidence="3 4">
    <name type="scientific">Ruminiclostridium cellulolyticum (strain ATCC 35319 / DSM 5812 / JCM 6584 / H10)</name>
    <name type="common">Clostridium cellulolyticum</name>
    <dbReference type="NCBI Taxonomy" id="394503"/>
    <lineage>
        <taxon>Bacteria</taxon>
        <taxon>Bacillati</taxon>
        <taxon>Bacillota</taxon>
        <taxon>Clostridia</taxon>
        <taxon>Eubacteriales</taxon>
        <taxon>Oscillospiraceae</taxon>
        <taxon>Ruminiclostridium</taxon>
    </lineage>
</organism>
<accession>B8I125</accession>
<gene>
    <name evidence="3" type="ordered locus">Ccel_3292</name>
</gene>
<dbReference type="AlphaFoldDB" id="B8I125"/>
<dbReference type="RefSeq" id="WP_015926637.1">
    <property type="nucleotide sequence ID" value="NC_011898.1"/>
</dbReference>
<keyword evidence="1" id="KW-0175">Coiled coil</keyword>
<dbReference type="STRING" id="394503.Ccel_3292"/>
<evidence type="ECO:0000313" key="3">
    <source>
        <dbReference type="EMBL" id="ACL77581.1"/>
    </source>
</evidence>
<dbReference type="HOGENOM" id="CLU_112809_0_1_9"/>
<evidence type="ECO:0000256" key="2">
    <source>
        <dbReference type="SAM" id="MobiDB-lite"/>
    </source>
</evidence>
<dbReference type="OrthoDB" id="2365850at2"/>
<feature type="region of interest" description="Disordered" evidence="2">
    <location>
        <begin position="154"/>
        <end position="173"/>
    </location>
</feature>
<dbReference type="eggNOG" id="ENOG5032H0P">
    <property type="taxonomic scope" value="Bacteria"/>
</dbReference>
<reference evidence="3 4" key="1">
    <citation type="submission" date="2009-01" db="EMBL/GenBank/DDBJ databases">
        <title>Complete sequence of Clostridium cellulolyticum H10.</title>
        <authorList>
            <consortium name="US DOE Joint Genome Institute"/>
            <person name="Lucas S."/>
            <person name="Copeland A."/>
            <person name="Lapidus A."/>
            <person name="Glavina del Rio T."/>
            <person name="Dalin E."/>
            <person name="Tice H."/>
            <person name="Bruce D."/>
            <person name="Goodwin L."/>
            <person name="Pitluck S."/>
            <person name="Chertkov O."/>
            <person name="Saunders E."/>
            <person name="Brettin T."/>
            <person name="Detter J.C."/>
            <person name="Han C."/>
            <person name="Larimer F."/>
            <person name="Land M."/>
            <person name="Hauser L."/>
            <person name="Kyrpides N."/>
            <person name="Ivanova N."/>
            <person name="Zhou J."/>
            <person name="Richardson P."/>
        </authorList>
    </citation>
    <scope>NUCLEOTIDE SEQUENCE [LARGE SCALE GENOMIC DNA]</scope>
    <source>
        <strain evidence="4">ATCC 35319 / DSM 5812 / JCM 6584 / H10</strain>
    </source>
</reference>
<dbReference type="InterPro" id="IPR009636">
    <property type="entry name" value="SCAF"/>
</dbReference>
<evidence type="ECO:0000256" key="1">
    <source>
        <dbReference type="SAM" id="Coils"/>
    </source>
</evidence>
<protein>
    <submittedName>
        <fullName evidence="3">Minor structural GP20 protein</fullName>
    </submittedName>
</protein>
<dbReference type="Proteomes" id="UP000001349">
    <property type="component" value="Chromosome"/>
</dbReference>
<feature type="coiled-coil region" evidence="1">
    <location>
        <begin position="48"/>
        <end position="97"/>
    </location>
</feature>